<name>A0A0F3NVI7_ORITS</name>
<evidence type="ECO:0000313" key="1">
    <source>
        <dbReference type="EMBL" id="KJV71732.1"/>
    </source>
</evidence>
<gene>
    <name evidence="1" type="ORF">OTSTA716_2165</name>
</gene>
<dbReference type="EMBL" id="LAOA01000132">
    <property type="protein sequence ID" value="KJV71732.1"/>
    <property type="molecule type" value="Genomic_DNA"/>
</dbReference>
<protein>
    <submittedName>
        <fullName evidence="1">Uncharacterized protein</fullName>
    </submittedName>
</protein>
<reference evidence="1 2" key="1">
    <citation type="submission" date="2015-01" db="EMBL/GenBank/DDBJ databases">
        <title>Genome Sequencing of Rickettsiales.</title>
        <authorList>
            <person name="Daugherty S.C."/>
            <person name="Su Q."/>
            <person name="Abolude K."/>
            <person name="Beier-Sexton M."/>
            <person name="Carlyon J.A."/>
            <person name="Carter R."/>
            <person name="Day N.P."/>
            <person name="Dumler S.J."/>
            <person name="Dyachenko V."/>
            <person name="Godinez A."/>
            <person name="Kurtti T.J."/>
            <person name="Lichay M."/>
            <person name="Mullins K.E."/>
            <person name="Ott S."/>
            <person name="Pappas-Brown V."/>
            <person name="Paris D.H."/>
            <person name="Patel P."/>
            <person name="Richards A.L."/>
            <person name="Sadzewicz L."/>
            <person name="Sears K."/>
            <person name="Seidman D."/>
            <person name="Sengamalay N."/>
            <person name="Stenos J."/>
            <person name="Tallon L.J."/>
            <person name="Vincent G."/>
            <person name="Fraser C.M."/>
            <person name="Munderloh U."/>
            <person name="Dunning-Hotopp J.C."/>
        </authorList>
    </citation>
    <scope>NUCLEOTIDE SEQUENCE [LARGE SCALE GENOMIC DNA]</scope>
    <source>
        <strain evidence="1 2">TA716</strain>
    </source>
</reference>
<dbReference type="Proteomes" id="UP000033671">
    <property type="component" value="Unassembled WGS sequence"/>
</dbReference>
<sequence>MVLLYPSAGSISGIEVFTVRDIVILPKLLYKSILSCNIVHLMNNNILRCNIYFEVTIYE</sequence>
<dbReference type="PATRIC" id="fig|1359175.3.peg.520"/>
<proteinExistence type="predicted"/>
<accession>A0A0F3NVI7</accession>
<evidence type="ECO:0000313" key="2">
    <source>
        <dbReference type="Proteomes" id="UP000033671"/>
    </source>
</evidence>
<organism evidence="1 2">
    <name type="scientific">Orientia tsutsugamushi str. TA716</name>
    <dbReference type="NCBI Taxonomy" id="1359175"/>
    <lineage>
        <taxon>Bacteria</taxon>
        <taxon>Pseudomonadati</taxon>
        <taxon>Pseudomonadota</taxon>
        <taxon>Alphaproteobacteria</taxon>
        <taxon>Rickettsiales</taxon>
        <taxon>Rickettsiaceae</taxon>
        <taxon>Rickettsieae</taxon>
        <taxon>Orientia</taxon>
    </lineage>
</organism>
<dbReference type="AlphaFoldDB" id="A0A0F3NVI7"/>
<comment type="caution">
    <text evidence="1">The sequence shown here is derived from an EMBL/GenBank/DDBJ whole genome shotgun (WGS) entry which is preliminary data.</text>
</comment>